<gene>
    <name evidence="1" type="ORF">Ctob_010845</name>
</gene>
<accession>A0A0M0JGF3</accession>
<protein>
    <submittedName>
        <fullName evidence="1">Uncharacterized protein</fullName>
    </submittedName>
</protein>
<comment type="caution">
    <text evidence="1">The sequence shown here is derived from an EMBL/GenBank/DDBJ whole genome shotgun (WGS) entry which is preliminary data.</text>
</comment>
<organism evidence="1 2">
    <name type="scientific">Chrysochromulina tobinii</name>
    <dbReference type="NCBI Taxonomy" id="1460289"/>
    <lineage>
        <taxon>Eukaryota</taxon>
        <taxon>Haptista</taxon>
        <taxon>Haptophyta</taxon>
        <taxon>Prymnesiophyceae</taxon>
        <taxon>Prymnesiales</taxon>
        <taxon>Chrysochromulinaceae</taxon>
        <taxon>Chrysochromulina</taxon>
    </lineage>
</organism>
<name>A0A0M0JGF3_9EUKA</name>
<evidence type="ECO:0000313" key="1">
    <source>
        <dbReference type="EMBL" id="KOO25323.1"/>
    </source>
</evidence>
<sequence length="538" mass="58316">MHGGHRNEPIMSTRNVCSMFAVEDAPMAYAHRHQHVGELFAAGASTCDVSHRWRLELCTPGPLPHVHPQPPAEGSAPRVLFVISDDPSAPLSLQVARTLMQLRSARVGGMLPIISWGRRASAMSLCGASSETKASQVQLATHRYFEAGAGENVWDYFFEQPCPACAAIGGRPGSRFFVAPVPGGGDATADDADDAHQGGLSLPAAAHQSSGQLWARRLRQRLRMARLLREFVRVRPEVARAAHELLAPWRQQAAALLGVAFDNAHLRATSAQRAALHEYADGFLRANGPRAAIVVVGAGPAELEGVRRRHGRDRVRTRDDGMPACARGPTITGGARDGRCAGLEELVDALLLAHCDYVLSEDHPAAEFAMWWNPRLHEAHLDMDDATSAREPAAKPRWAGGSWQPPTTAAAHAHAMLSALAAMANGTRVGRGTAAPEEVVGFVPGLPRRSQQQRDRPKPWARISQGRCREVRGRIMRRAECEAYASLDKKHFLGSSMDKAEYPGCTLWEDTQVVEFNDHAEEGGGCNISPRGSCICHI</sequence>
<dbReference type="EMBL" id="JWZX01002990">
    <property type="protein sequence ID" value="KOO25323.1"/>
    <property type="molecule type" value="Genomic_DNA"/>
</dbReference>
<dbReference type="Proteomes" id="UP000037460">
    <property type="component" value="Unassembled WGS sequence"/>
</dbReference>
<dbReference type="AlphaFoldDB" id="A0A0M0JGF3"/>
<evidence type="ECO:0000313" key="2">
    <source>
        <dbReference type="Proteomes" id="UP000037460"/>
    </source>
</evidence>
<proteinExistence type="predicted"/>
<reference evidence="2" key="1">
    <citation type="journal article" date="2015" name="PLoS Genet.">
        <title>Genome Sequence and Transcriptome Analyses of Chrysochromulina tobin: Metabolic Tools for Enhanced Algal Fitness in the Prominent Order Prymnesiales (Haptophyceae).</title>
        <authorList>
            <person name="Hovde B.T."/>
            <person name="Deodato C.R."/>
            <person name="Hunsperger H.M."/>
            <person name="Ryken S.A."/>
            <person name="Yost W."/>
            <person name="Jha R.K."/>
            <person name="Patterson J."/>
            <person name="Monnat R.J. Jr."/>
            <person name="Barlow S.B."/>
            <person name="Starkenburg S.R."/>
            <person name="Cattolico R.A."/>
        </authorList>
    </citation>
    <scope>NUCLEOTIDE SEQUENCE</scope>
    <source>
        <strain evidence="2">CCMP291</strain>
    </source>
</reference>
<keyword evidence="2" id="KW-1185">Reference proteome</keyword>